<dbReference type="InterPro" id="IPR050600">
    <property type="entry name" value="SETD3_SETD6_MTase"/>
</dbReference>
<dbReference type="SMART" id="SM00317">
    <property type="entry name" value="SET"/>
    <property type="match status" value="1"/>
</dbReference>
<evidence type="ECO:0000313" key="2">
    <source>
        <dbReference type="EMBL" id="KAL2829204.1"/>
    </source>
</evidence>
<keyword evidence="3" id="KW-1185">Reference proteome</keyword>
<dbReference type="Proteomes" id="UP001610335">
    <property type="component" value="Unassembled WGS sequence"/>
</dbReference>
<sequence>MNDSPGEEHLAFTQWAMSNGIKIKGIAPARFPGRRLGMVATRAIEKNEIMLTVPVSLMLTIDSIPSSFVDQFPKRTSIHGILAAFLTHGDPDLLAKLDTWRGVWPDWAEFENSMPVFWPERLRVSNSVSTSPGKDAVGPILLPPSISGLWNTFQKQPVPVKYETRYQNLLAQQEKRLKEAWRHVVSVFPETEWETFAYNWAIINSRSFYYVSPGKDEPEDWNDAIAMVPFADYFNHVDDAACDVTFDGKKYTFKATKRYEKGEEIYMSYGSHSNDFLLVEYGFCLDNNPSDSIYLDDIIFPELTRAEKTELAAHDFFGNYEITSSGPNENTTAVVCIKCMSRKDWPDYAAGRSQRGFDAKLTADMLRDWVQTYLQECTVAIEALMDVSGTISARLTETGAIEPENATKEKLDLILSRWKQIKSLCEAVLKASAN</sequence>
<evidence type="ECO:0000313" key="3">
    <source>
        <dbReference type="Proteomes" id="UP001610335"/>
    </source>
</evidence>
<comment type="caution">
    <text evidence="2">The sequence shown here is derived from an EMBL/GenBank/DDBJ whole genome shotgun (WGS) entry which is preliminary data.</text>
</comment>
<reference evidence="2 3" key="1">
    <citation type="submission" date="2024-07" db="EMBL/GenBank/DDBJ databases">
        <title>Section-level genome sequencing and comparative genomics of Aspergillus sections Usti and Cavernicolus.</title>
        <authorList>
            <consortium name="Lawrence Berkeley National Laboratory"/>
            <person name="Nybo J.L."/>
            <person name="Vesth T.C."/>
            <person name="Theobald S."/>
            <person name="Frisvad J.C."/>
            <person name="Larsen T.O."/>
            <person name="Kjaerboelling I."/>
            <person name="Rothschild-Mancinelli K."/>
            <person name="Lyhne E.K."/>
            <person name="Kogle M.E."/>
            <person name="Barry K."/>
            <person name="Clum A."/>
            <person name="Na H."/>
            <person name="Ledsgaard L."/>
            <person name="Lin J."/>
            <person name="Lipzen A."/>
            <person name="Kuo A."/>
            <person name="Riley R."/>
            <person name="Mondo S."/>
            <person name="LaButti K."/>
            <person name="Haridas S."/>
            <person name="Pangalinan J."/>
            <person name="Salamov A.A."/>
            <person name="Simmons B.A."/>
            <person name="Magnuson J.K."/>
            <person name="Chen J."/>
            <person name="Drula E."/>
            <person name="Henrissat B."/>
            <person name="Wiebenga A."/>
            <person name="Lubbers R.J."/>
            <person name="Gomes A.C."/>
            <person name="Makela M.R."/>
            <person name="Stajich J."/>
            <person name="Grigoriev I.V."/>
            <person name="Mortensen U.H."/>
            <person name="De vries R.P."/>
            <person name="Baker S.E."/>
            <person name="Andersen M.R."/>
        </authorList>
    </citation>
    <scope>NUCLEOTIDE SEQUENCE [LARGE SCALE GENOMIC DNA]</scope>
    <source>
        <strain evidence="2 3">CBS 600.67</strain>
    </source>
</reference>
<organism evidence="2 3">
    <name type="scientific">Aspergillus cavernicola</name>
    <dbReference type="NCBI Taxonomy" id="176166"/>
    <lineage>
        <taxon>Eukaryota</taxon>
        <taxon>Fungi</taxon>
        <taxon>Dikarya</taxon>
        <taxon>Ascomycota</taxon>
        <taxon>Pezizomycotina</taxon>
        <taxon>Eurotiomycetes</taxon>
        <taxon>Eurotiomycetidae</taxon>
        <taxon>Eurotiales</taxon>
        <taxon>Aspergillaceae</taxon>
        <taxon>Aspergillus</taxon>
        <taxon>Aspergillus subgen. Nidulantes</taxon>
    </lineage>
</organism>
<evidence type="ECO:0000259" key="1">
    <source>
        <dbReference type="PROSITE" id="PS50280"/>
    </source>
</evidence>
<dbReference type="EMBL" id="JBFXLS010000017">
    <property type="protein sequence ID" value="KAL2829204.1"/>
    <property type="molecule type" value="Genomic_DNA"/>
</dbReference>
<dbReference type="InterPro" id="IPR001214">
    <property type="entry name" value="SET_dom"/>
</dbReference>
<protein>
    <recommendedName>
        <fullName evidence="1">SET domain-containing protein</fullName>
    </recommendedName>
</protein>
<gene>
    <name evidence="2" type="ORF">BDW59DRAFT_37762</name>
</gene>
<dbReference type="SUPFAM" id="SSF82199">
    <property type="entry name" value="SET domain"/>
    <property type="match status" value="1"/>
</dbReference>
<dbReference type="Pfam" id="PF00856">
    <property type="entry name" value="SET"/>
    <property type="match status" value="1"/>
</dbReference>
<dbReference type="CDD" id="cd19177">
    <property type="entry name" value="SET_SETD4"/>
    <property type="match status" value="1"/>
</dbReference>
<dbReference type="PANTHER" id="PTHR13271">
    <property type="entry name" value="UNCHARACTERIZED PUTATIVE METHYLTRANSFERASE"/>
    <property type="match status" value="1"/>
</dbReference>
<proteinExistence type="predicted"/>
<dbReference type="PROSITE" id="PS50280">
    <property type="entry name" value="SET"/>
    <property type="match status" value="1"/>
</dbReference>
<dbReference type="InterPro" id="IPR044429">
    <property type="entry name" value="SETD4_SET"/>
</dbReference>
<accession>A0ABR4IN70</accession>
<dbReference type="InterPro" id="IPR046341">
    <property type="entry name" value="SET_dom_sf"/>
</dbReference>
<dbReference type="PANTHER" id="PTHR13271:SF137">
    <property type="entry name" value="SET DOMAIN-CONTAINING PROTEIN"/>
    <property type="match status" value="1"/>
</dbReference>
<dbReference type="Gene3D" id="3.90.1410.10">
    <property type="entry name" value="set domain protein methyltransferase, domain 1"/>
    <property type="match status" value="1"/>
</dbReference>
<feature type="domain" description="SET" evidence="1">
    <location>
        <begin position="24"/>
        <end position="270"/>
    </location>
</feature>
<name>A0ABR4IN70_9EURO</name>